<keyword evidence="4" id="KW-0804">Transcription</keyword>
<dbReference type="OrthoDB" id="2309723at2759"/>
<evidence type="ECO:0000256" key="3">
    <source>
        <dbReference type="ARBA" id="ARBA00023015"/>
    </source>
</evidence>
<dbReference type="STRING" id="1531966.A0A0A1SYK6"/>
<proteinExistence type="predicted"/>
<keyword evidence="2" id="KW-0479">Metal-binding</keyword>
<evidence type="ECO:0000256" key="2">
    <source>
        <dbReference type="ARBA" id="ARBA00022723"/>
    </source>
</evidence>
<dbReference type="GO" id="GO:0000981">
    <property type="term" value="F:DNA-binding transcription factor activity, RNA polymerase II-specific"/>
    <property type="evidence" value="ECO:0007669"/>
    <property type="project" value="InterPro"/>
</dbReference>
<dbReference type="SUPFAM" id="SSF57701">
    <property type="entry name" value="Zn2/Cys6 DNA-binding domain"/>
    <property type="match status" value="1"/>
</dbReference>
<dbReference type="PANTHER" id="PTHR47338">
    <property type="entry name" value="ZN(II)2CYS6 TRANSCRIPTION FACTOR (EUROFUNG)-RELATED"/>
    <property type="match status" value="1"/>
</dbReference>
<dbReference type="HOGENOM" id="CLU_024802_1_0_1"/>
<evidence type="ECO:0000313" key="8">
    <source>
        <dbReference type="Proteomes" id="UP000039046"/>
    </source>
</evidence>
<evidence type="ECO:0000259" key="6">
    <source>
        <dbReference type="PROSITE" id="PS50048"/>
    </source>
</evidence>
<keyword evidence="8" id="KW-1185">Reference proteome</keyword>
<dbReference type="InterPro" id="IPR050815">
    <property type="entry name" value="TF_fung"/>
</dbReference>
<evidence type="ECO:0000313" key="7">
    <source>
        <dbReference type="EMBL" id="CEJ89861.1"/>
    </source>
</evidence>
<evidence type="ECO:0000256" key="1">
    <source>
        <dbReference type="ARBA" id="ARBA00004123"/>
    </source>
</evidence>
<gene>
    <name evidence="7" type="ORF">VHEMI05683</name>
</gene>
<organism evidence="7 8">
    <name type="scientific">[Torrubiella] hemipterigena</name>
    <dbReference type="NCBI Taxonomy" id="1531966"/>
    <lineage>
        <taxon>Eukaryota</taxon>
        <taxon>Fungi</taxon>
        <taxon>Dikarya</taxon>
        <taxon>Ascomycota</taxon>
        <taxon>Pezizomycotina</taxon>
        <taxon>Sordariomycetes</taxon>
        <taxon>Hypocreomycetidae</taxon>
        <taxon>Hypocreales</taxon>
        <taxon>Clavicipitaceae</taxon>
        <taxon>Clavicipitaceae incertae sedis</taxon>
        <taxon>'Torrubiella' clade</taxon>
    </lineage>
</organism>
<dbReference type="InterPro" id="IPR036864">
    <property type="entry name" value="Zn2-C6_fun-type_DNA-bd_sf"/>
</dbReference>
<dbReference type="InterPro" id="IPR001138">
    <property type="entry name" value="Zn2Cys6_DnaBD"/>
</dbReference>
<comment type="subcellular location">
    <subcellularLocation>
        <location evidence="1">Nucleus</location>
    </subcellularLocation>
</comment>
<accession>A0A0A1SYK6</accession>
<dbReference type="PROSITE" id="PS00463">
    <property type="entry name" value="ZN2_CY6_FUNGAL_1"/>
    <property type="match status" value="1"/>
</dbReference>
<evidence type="ECO:0000256" key="5">
    <source>
        <dbReference type="ARBA" id="ARBA00023242"/>
    </source>
</evidence>
<dbReference type="CDD" id="cd12148">
    <property type="entry name" value="fungal_TF_MHR"/>
    <property type="match status" value="1"/>
</dbReference>
<dbReference type="Proteomes" id="UP000039046">
    <property type="component" value="Unassembled WGS sequence"/>
</dbReference>
<feature type="domain" description="Zn(2)-C6 fungal-type" evidence="6">
    <location>
        <begin position="25"/>
        <end position="55"/>
    </location>
</feature>
<dbReference type="EMBL" id="CDHN01000003">
    <property type="protein sequence ID" value="CEJ89861.1"/>
    <property type="molecule type" value="Genomic_DNA"/>
</dbReference>
<sequence>MTSIPPKTRSKRAEGAVLSGRPRTACDACRSLKIRCSNDGSSCKRCIRLQRQCTWRRSPNNKEGDNGPVSTSNTVLSHLGAPLERRHSQSKTDSEIPPPLLSNLVDEYLAHGFYANLLFHPQLLRDDLAQDKVDQHVILGMCALASISYADASGRNYLVDDGFSYKWADQASVLVLSELMSPTENTLVSLINLTLFWYCQGHWKRSFVLGLNCIGVIRVLGLEDLVSNNEASLTAEISRRRLWGALILSITSGRDDVLTMTGPVMQALPLPCDDDAFARGEVSLPLLTMTDNGRSPSFFAEFIRIFNLWQAVHMFVQDTKLHGDDKSTKMQSLDARLHEWNRNLPSRFLLTPSNIGSASSVIVAQIVLLHIHFHQCLCVLHSSVVPLFTFGAASDVQPHFQSVSAQLCFDHANQISSTFELALDWCTSHAYGFVGYAAYCATAIQLPFLQCSDETISLRALANIAVNNRVIHGVAKRWRFVAGLEKHIKVLRQYHESYGSTLADRPVGLPSSQLNESNGSFTRTRASILTHNDLIFSTKSLPDDDNDSQHLNVDKELEEWLQNQAMFTQHFGDSDYMQCGLLLEPFYLLDDLNVFPS</sequence>
<reference evidence="7 8" key="1">
    <citation type="journal article" date="2015" name="Genome Announc.">
        <title>Draft Genome Sequence and Gene Annotation of the Entomopathogenic Fungus Verticillium hemipterigenum.</title>
        <authorList>
            <person name="Horn F."/>
            <person name="Habel A."/>
            <person name="Scharf D.H."/>
            <person name="Dworschak J."/>
            <person name="Brakhage A.A."/>
            <person name="Guthke R."/>
            <person name="Hertweck C."/>
            <person name="Linde J."/>
        </authorList>
    </citation>
    <scope>NUCLEOTIDE SEQUENCE [LARGE SCALE GENOMIC DNA]</scope>
</reference>
<keyword evidence="5" id="KW-0539">Nucleus</keyword>
<name>A0A0A1SYK6_9HYPO</name>
<dbReference type="Gene3D" id="4.10.240.10">
    <property type="entry name" value="Zn(2)-C6 fungal-type DNA-binding domain"/>
    <property type="match status" value="1"/>
</dbReference>
<dbReference type="GO" id="GO:0005634">
    <property type="term" value="C:nucleus"/>
    <property type="evidence" value="ECO:0007669"/>
    <property type="project" value="UniProtKB-SubCell"/>
</dbReference>
<dbReference type="PROSITE" id="PS50048">
    <property type="entry name" value="ZN2_CY6_FUNGAL_2"/>
    <property type="match status" value="1"/>
</dbReference>
<protein>
    <recommendedName>
        <fullName evidence="6">Zn(2)-C6 fungal-type domain-containing protein</fullName>
    </recommendedName>
</protein>
<dbReference type="PANTHER" id="PTHR47338:SF7">
    <property type="entry name" value="ZN(II)2CYS6 TRANSCRIPTION FACTOR (EUROFUNG)"/>
    <property type="match status" value="1"/>
</dbReference>
<dbReference type="SMART" id="SM00066">
    <property type="entry name" value="GAL4"/>
    <property type="match status" value="1"/>
</dbReference>
<dbReference type="Pfam" id="PF00172">
    <property type="entry name" value="Zn_clus"/>
    <property type="match status" value="1"/>
</dbReference>
<dbReference type="AlphaFoldDB" id="A0A0A1SYK6"/>
<dbReference type="CDD" id="cd00067">
    <property type="entry name" value="GAL4"/>
    <property type="match status" value="1"/>
</dbReference>
<keyword evidence="3" id="KW-0805">Transcription regulation</keyword>
<dbReference type="GO" id="GO:0008270">
    <property type="term" value="F:zinc ion binding"/>
    <property type="evidence" value="ECO:0007669"/>
    <property type="project" value="InterPro"/>
</dbReference>
<evidence type="ECO:0000256" key="4">
    <source>
        <dbReference type="ARBA" id="ARBA00023163"/>
    </source>
</evidence>